<proteinExistence type="predicted"/>
<dbReference type="AlphaFoldDB" id="A0A1S3I9Q6"/>
<dbReference type="RefSeq" id="XP_013394134.1">
    <property type="nucleotide sequence ID" value="XM_013538680.1"/>
</dbReference>
<feature type="region of interest" description="Disordered" evidence="1">
    <location>
        <begin position="129"/>
        <end position="150"/>
    </location>
</feature>
<dbReference type="GeneID" id="106161664"/>
<sequence>MALGEDFQLPPINLDKKMSLRWADEMEDNGSLWEGLGTLREEDDGNDDLSLSQSSEEDGAPSPVYLKRWGVPIKTGFEELEPLVSREMEPMFSARLGSGYYLERASSSESIATDLSLLSCSSLGVKKVERTRRKQSKNQIRDTENTHTKTNWDQISANENSSLTQMVLKDASAMQGVGGGASGGAFSLWNMTRAIEALNEAERKLILKTYHTRGIMGVVKSYSTTDVRESGTYTPVKLRQQKTLEQKATRTQSASSDRRPSRVSIRECPSSAGSHLPGIGQASTRGGSGASRTSADQRLVSAKKVFRNFSRMSSKMRRKILNTLADLDHNTGYGDTHHASMETMKDPSAFLRIEDDFQKLPRMPQRIRIAPQLAKVIKDDIRDRIGKPRYTEIKETLLQRFNKNLDQNERTQRNLMIFNWLQNLDEKNFEPMEPERNPELRMQMYGVTTTVQ</sequence>
<dbReference type="KEGG" id="lak:106161664"/>
<keyword evidence="2" id="KW-1185">Reference proteome</keyword>
<evidence type="ECO:0000313" key="2">
    <source>
        <dbReference type="Proteomes" id="UP000085678"/>
    </source>
</evidence>
<feature type="region of interest" description="Disordered" evidence="1">
    <location>
        <begin position="233"/>
        <end position="296"/>
    </location>
</feature>
<name>A0A1S3I9Q6_LINAN</name>
<dbReference type="OrthoDB" id="6130045at2759"/>
<accession>A0A1S3I9Q6</accession>
<feature type="compositionally biased region" description="Low complexity" evidence="1">
    <location>
        <begin position="282"/>
        <end position="294"/>
    </location>
</feature>
<feature type="region of interest" description="Disordered" evidence="1">
    <location>
        <begin position="36"/>
        <end position="63"/>
    </location>
</feature>
<organism evidence="2 3">
    <name type="scientific">Lingula anatina</name>
    <name type="common">Brachiopod</name>
    <name type="synonym">Lingula unguis</name>
    <dbReference type="NCBI Taxonomy" id="7574"/>
    <lineage>
        <taxon>Eukaryota</taxon>
        <taxon>Metazoa</taxon>
        <taxon>Spiralia</taxon>
        <taxon>Lophotrochozoa</taxon>
        <taxon>Brachiopoda</taxon>
        <taxon>Linguliformea</taxon>
        <taxon>Lingulata</taxon>
        <taxon>Lingulida</taxon>
        <taxon>Linguloidea</taxon>
        <taxon>Lingulidae</taxon>
        <taxon>Lingula</taxon>
    </lineage>
</organism>
<dbReference type="Proteomes" id="UP000085678">
    <property type="component" value="Unplaced"/>
</dbReference>
<dbReference type="InParanoid" id="A0A1S3I9Q6"/>
<evidence type="ECO:0000313" key="3">
    <source>
        <dbReference type="RefSeq" id="XP_013394134.1"/>
    </source>
</evidence>
<protein>
    <submittedName>
        <fullName evidence="3">Uncharacterized protein LOC106161664 isoform X1</fullName>
    </submittedName>
</protein>
<evidence type="ECO:0000256" key="1">
    <source>
        <dbReference type="SAM" id="MobiDB-lite"/>
    </source>
</evidence>
<reference evidence="3" key="1">
    <citation type="submission" date="2025-08" db="UniProtKB">
        <authorList>
            <consortium name="RefSeq"/>
        </authorList>
    </citation>
    <scope>IDENTIFICATION</scope>
    <source>
        <tissue evidence="3">Gonads</tissue>
    </source>
</reference>
<gene>
    <name evidence="3" type="primary">LOC106161664</name>
</gene>